<gene>
    <name evidence="1" type="ORF">GALL_550810</name>
</gene>
<proteinExistence type="predicted"/>
<dbReference type="AlphaFoldDB" id="A0A1J5PDS5"/>
<reference evidence="1" key="1">
    <citation type="submission" date="2016-10" db="EMBL/GenBank/DDBJ databases">
        <title>Sequence of Gallionella enrichment culture.</title>
        <authorList>
            <person name="Poehlein A."/>
            <person name="Muehling M."/>
            <person name="Daniel R."/>
        </authorList>
    </citation>
    <scope>NUCLEOTIDE SEQUENCE</scope>
</reference>
<evidence type="ECO:0000313" key="1">
    <source>
        <dbReference type="EMBL" id="OIQ63379.1"/>
    </source>
</evidence>
<organism evidence="1">
    <name type="scientific">mine drainage metagenome</name>
    <dbReference type="NCBI Taxonomy" id="410659"/>
    <lineage>
        <taxon>unclassified sequences</taxon>
        <taxon>metagenomes</taxon>
        <taxon>ecological metagenomes</taxon>
    </lineage>
</organism>
<sequence>MSSGAARALLTGAAGACGQLLTLSGSHNCSMRATPVPISTESWLVPVKANCGE</sequence>
<dbReference type="EMBL" id="MLJW01009059">
    <property type="protein sequence ID" value="OIQ63379.1"/>
    <property type="molecule type" value="Genomic_DNA"/>
</dbReference>
<comment type="caution">
    <text evidence="1">The sequence shown here is derived from an EMBL/GenBank/DDBJ whole genome shotgun (WGS) entry which is preliminary data.</text>
</comment>
<protein>
    <submittedName>
        <fullName evidence="1">Uncharacterized protein</fullName>
    </submittedName>
</protein>
<name>A0A1J5PDS5_9ZZZZ</name>
<accession>A0A1J5PDS5</accession>